<sequence>MAKKYEKLFSRDFSFPSVEAWVRGESTNPKQWTDKKQPFLPYIVTERSDDTVHFYYDLEGVEWVQDLLVKLAREDKGFIKGVEKTVLEKLKYIRPIYEKEEAINLLELKRFLRELEDGYPWFEAMWWFCQMDDRKLVGLKLGKITKVRALTDKLCNSSDTVIRKSLAKIYPNLGDRPSALSAGEITSGKIPAKGVLEKRSKGYFFANHKLYVGASKSTIAKKLRIHFKDEVVKRIKHLKGSIAQRGIVRGYVRRVMGHKQIGFVRDGEILVSPMTIPDFLPAMVKASAYVTDEGGILCHAAIIARELGKPCIVGTKFATKIFKDGDFIEVDANRGVVKFLD</sequence>
<dbReference type="EMBL" id="MFAY01000004">
    <property type="protein sequence ID" value="OGD89583.1"/>
    <property type="molecule type" value="Genomic_DNA"/>
</dbReference>
<organism evidence="5 6">
    <name type="scientific">Candidatus Curtissbacteria bacterium RIFCSPHIGHO2_01_FULL_40_12</name>
    <dbReference type="NCBI Taxonomy" id="1797710"/>
    <lineage>
        <taxon>Bacteria</taxon>
        <taxon>Candidatus Curtissiibacteriota</taxon>
    </lineage>
</organism>
<dbReference type="PANTHER" id="PTHR43030:SF1">
    <property type="entry name" value="PHOSPHOENOLPYRUVATE SYNTHASE"/>
    <property type="match status" value="1"/>
</dbReference>
<dbReference type="Gene3D" id="3.50.30.10">
    <property type="entry name" value="Phosphohistidine domain"/>
    <property type="match status" value="1"/>
</dbReference>
<dbReference type="InterPro" id="IPR036637">
    <property type="entry name" value="Phosphohistidine_dom_sf"/>
</dbReference>
<evidence type="ECO:0000256" key="1">
    <source>
        <dbReference type="ARBA" id="ARBA00007837"/>
    </source>
</evidence>
<keyword evidence="3" id="KW-0067">ATP-binding</keyword>
<name>A0A1F5GCH2_9BACT</name>
<feature type="domain" description="PEP-utilising enzyme mobile" evidence="4">
    <location>
        <begin position="265"/>
        <end position="335"/>
    </location>
</feature>
<accession>A0A1F5GCH2</accession>
<protein>
    <recommendedName>
        <fullName evidence="4">PEP-utilising enzyme mobile domain-containing protein</fullName>
    </recommendedName>
</protein>
<evidence type="ECO:0000313" key="5">
    <source>
        <dbReference type="EMBL" id="OGD89583.1"/>
    </source>
</evidence>
<dbReference type="Pfam" id="PF00391">
    <property type="entry name" value="PEP-utilizers"/>
    <property type="match status" value="1"/>
</dbReference>
<reference evidence="5 6" key="1">
    <citation type="journal article" date="2016" name="Nat. Commun.">
        <title>Thousands of microbial genomes shed light on interconnected biogeochemical processes in an aquifer system.</title>
        <authorList>
            <person name="Anantharaman K."/>
            <person name="Brown C.T."/>
            <person name="Hug L.A."/>
            <person name="Sharon I."/>
            <person name="Castelle C.J."/>
            <person name="Probst A.J."/>
            <person name="Thomas B.C."/>
            <person name="Singh A."/>
            <person name="Wilkins M.J."/>
            <person name="Karaoz U."/>
            <person name="Brodie E.L."/>
            <person name="Williams K.H."/>
            <person name="Hubbard S.S."/>
            <person name="Banfield J.F."/>
        </authorList>
    </citation>
    <scope>NUCLEOTIDE SEQUENCE [LARGE SCALE GENOMIC DNA]</scope>
</reference>
<evidence type="ECO:0000256" key="3">
    <source>
        <dbReference type="ARBA" id="ARBA00022840"/>
    </source>
</evidence>
<dbReference type="PANTHER" id="PTHR43030">
    <property type="entry name" value="PHOSPHOENOLPYRUVATE SYNTHASE"/>
    <property type="match status" value="1"/>
</dbReference>
<dbReference type="InterPro" id="IPR006319">
    <property type="entry name" value="PEP_synth"/>
</dbReference>
<gene>
    <name evidence="5" type="ORF">A2693_01060</name>
</gene>
<dbReference type="AlphaFoldDB" id="A0A1F5GCH2"/>
<dbReference type="SUPFAM" id="SSF52009">
    <property type="entry name" value="Phosphohistidine domain"/>
    <property type="match status" value="1"/>
</dbReference>
<comment type="similarity">
    <text evidence="1">Belongs to the PEP-utilizing enzyme family.</text>
</comment>
<dbReference type="Proteomes" id="UP000178577">
    <property type="component" value="Unassembled WGS sequence"/>
</dbReference>
<evidence type="ECO:0000259" key="4">
    <source>
        <dbReference type="Pfam" id="PF00391"/>
    </source>
</evidence>
<evidence type="ECO:0000256" key="2">
    <source>
        <dbReference type="ARBA" id="ARBA00022741"/>
    </source>
</evidence>
<dbReference type="GO" id="GO:0005524">
    <property type="term" value="F:ATP binding"/>
    <property type="evidence" value="ECO:0007669"/>
    <property type="project" value="UniProtKB-KW"/>
</dbReference>
<keyword evidence="2" id="KW-0547">Nucleotide-binding</keyword>
<evidence type="ECO:0000313" key="6">
    <source>
        <dbReference type="Proteomes" id="UP000178577"/>
    </source>
</evidence>
<proteinExistence type="inferred from homology"/>
<comment type="caution">
    <text evidence="5">The sequence shown here is derived from an EMBL/GenBank/DDBJ whole genome shotgun (WGS) entry which is preliminary data.</text>
</comment>
<dbReference type="GO" id="GO:0008986">
    <property type="term" value="F:pyruvate, water dikinase activity"/>
    <property type="evidence" value="ECO:0007669"/>
    <property type="project" value="InterPro"/>
</dbReference>
<dbReference type="InterPro" id="IPR008279">
    <property type="entry name" value="PEP-util_enz_mobile_dom"/>
</dbReference>